<dbReference type="RefSeq" id="WP_272459376.1">
    <property type="nucleotide sequence ID" value="NZ_JAGTJJ010000035.1"/>
</dbReference>
<keyword evidence="4" id="KW-1185">Reference proteome</keyword>
<name>A0A9X3X8W0_9BACT</name>
<feature type="region of interest" description="Disordered" evidence="1">
    <location>
        <begin position="222"/>
        <end position="270"/>
    </location>
</feature>
<feature type="region of interest" description="Disordered" evidence="1">
    <location>
        <begin position="22"/>
        <end position="47"/>
    </location>
</feature>
<dbReference type="EMBL" id="JAGTJJ010000035">
    <property type="protein sequence ID" value="MDC3986109.1"/>
    <property type="molecule type" value="Genomic_DNA"/>
</dbReference>
<evidence type="ECO:0000256" key="2">
    <source>
        <dbReference type="SAM" id="SignalP"/>
    </source>
</evidence>
<dbReference type="Proteomes" id="UP001151081">
    <property type="component" value="Unassembled WGS sequence"/>
</dbReference>
<feature type="chain" id="PRO_5040731606" evidence="2">
    <location>
        <begin position="20"/>
        <end position="426"/>
    </location>
</feature>
<protein>
    <submittedName>
        <fullName evidence="3">Tetratricopeptide repeat protein</fullName>
    </submittedName>
</protein>
<proteinExistence type="predicted"/>
<organism evidence="3 4">
    <name type="scientific">Polyangium jinanense</name>
    <dbReference type="NCBI Taxonomy" id="2829994"/>
    <lineage>
        <taxon>Bacteria</taxon>
        <taxon>Pseudomonadati</taxon>
        <taxon>Myxococcota</taxon>
        <taxon>Polyangia</taxon>
        <taxon>Polyangiales</taxon>
        <taxon>Polyangiaceae</taxon>
        <taxon>Polyangium</taxon>
    </lineage>
</organism>
<accession>A0A9X3X8W0</accession>
<evidence type="ECO:0000313" key="4">
    <source>
        <dbReference type="Proteomes" id="UP001151081"/>
    </source>
</evidence>
<evidence type="ECO:0000256" key="1">
    <source>
        <dbReference type="SAM" id="MobiDB-lite"/>
    </source>
</evidence>
<dbReference type="AlphaFoldDB" id="A0A9X3X8W0"/>
<comment type="caution">
    <text evidence="3">The sequence shown here is derived from an EMBL/GenBank/DDBJ whole genome shotgun (WGS) entry which is preliminary data.</text>
</comment>
<gene>
    <name evidence="3" type="ORF">KEG57_36870</name>
</gene>
<feature type="signal peptide" evidence="2">
    <location>
        <begin position="1"/>
        <end position="19"/>
    </location>
</feature>
<evidence type="ECO:0000313" key="3">
    <source>
        <dbReference type="EMBL" id="MDC3986109.1"/>
    </source>
</evidence>
<sequence>MARWSVVVAALSGSLLAAAASHADEATPRPAVGRPTGPDTTPPPDPAAVDAAVSALVKLADNARKQGRWTDAELGYREALKLRNDATVVGRLGLTLVAAGQPARGARNLLEAVERGGGVGPENEEFFKVFKRIRPTVCLLYVKGNVNDAVVSIDGGPFHKEGGVQFKLFVAPGKHVLEGKSEERGVARAERTCPEGGEATTVLSWHWPDGLPTKPERLFRHRRKGEVIPGLDDARPADIPREEDEPPPRKPIFGGVAGDERPKPKRGSVGGGVAVVSGVATWAPAVGVALHGSVRPIEVLSIDLDARAAWLTSGIAGEPISGMTAGGLLSVCGHWRWLFGCATGYLGLIAVDFDEARYEGRSYVFFTPGLGGRVGARIPIGDAFAIRVAADVVGLNGGIRVAVDQETVADHPPVMIGGSVMGTWEF</sequence>
<reference evidence="3 4" key="1">
    <citation type="submission" date="2021-04" db="EMBL/GenBank/DDBJ databases">
        <title>Genome analysis of Polyangium sp.</title>
        <authorList>
            <person name="Li Y."/>
            <person name="Wang J."/>
        </authorList>
    </citation>
    <scope>NUCLEOTIDE SEQUENCE [LARGE SCALE GENOMIC DNA]</scope>
    <source>
        <strain evidence="3 4">SDU14</strain>
    </source>
</reference>
<keyword evidence="2" id="KW-0732">Signal</keyword>